<dbReference type="EMBL" id="MPUH01000123">
    <property type="protein sequence ID" value="OMJ89559.1"/>
    <property type="molecule type" value="Genomic_DNA"/>
</dbReference>
<reference evidence="3 4" key="1">
    <citation type="submission" date="2016-11" db="EMBL/GenBank/DDBJ databases">
        <title>The macronuclear genome of Stentor coeruleus: a giant cell with tiny introns.</title>
        <authorList>
            <person name="Slabodnick M."/>
            <person name="Ruby J.G."/>
            <person name="Reiff S.B."/>
            <person name="Swart E.C."/>
            <person name="Gosai S."/>
            <person name="Prabakaran S."/>
            <person name="Witkowska E."/>
            <person name="Larue G.E."/>
            <person name="Fisher S."/>
            <person name="Freeman R.M."/>
            <person name="Gunawardena J."/>
            <person name="Chu W."/>
            <person name="Stover N.A."/>
            <person name="Gregory B.D."/>
            <person name="Nowacki M."/>
            <person name="Derisi J."/>
            <person name="Roy S.W."/>
            <person name="Marshall W.F."/>
            <person name="Sood P."/>
        </authorList>
    </citation>
    <scope>NUCLEOTIDE SEQUENCE [LARGE SCALE GENOMIC DNA]</scope>
    <source>
        <strain evidence="3">WM001</strain>
    </source>
</reference>
<dbReference type="AlphaFoldDB" id="A0A1R2CKL3"/>
<feature type="chain" id="PRO_5012390374" evidence="2">
    <location>
        <begin position="19"/>
        <end position="306"/>
    </location>
</feature>
<organism evidence="3 4">
    <name type="scientific">Stentor coeruleus</name>
    <dbReference type="NCBI Taxonomy" id="5963"/>
    <lineage>
        <taxon>Eukaryota</taxon>
        <taxon>Sar</taxon>
        <taxon>Alveolata</taxon>
        <taxon>Ciliophora</taxon>
        <taxon>Postciliodesmatophora</taxon>
        <taxon>Heterotrichea</taxon>
        <taxon>Heterotrichida</taxon>
        <taxon>Stentoridae</taxon>
        <taxon>Stentor</taxon>
    </lineage>
</organism>
<sequence length="306" mass="35508">MWISTQILLITILRYSLGISNKPSSSSLSQALETIDSMVQSLFEEQKSHDLTFQNQLKQCKYEIKYRETELSDAKYAYSRAVVEHDVCESEKHHRKAKILTVKNEKSFIESFESQLKALQGLEKGYSSKKLSQYEYLSFLTQQNLVSDDKQEFLQIASEALSTTNTELVGEITEFLEQSTTEIFEQRMKSLKTAVEEAHEERASAINDIDYHYKRIFELASQLVNSYEDSEVQQNEHIQTTEECIKKQENMKFIASDLELRSQNLLRNIGILCKDWADQYNQLSSERSTQQDLLLSLKEITSKRFG</sequence>
<feature type="coiled-coil region" evidence="1">
    <location>
        <begin position="181"/>
        <end position="208"/>
    </location>
</feature>
<keyword evidence="4" id="KW-1185">Reference proteome</keyword>
<evidence type="ECO:0000313" key="4">
    <source>
        <dbReference type="Proteomes" id="UP000187209"/>
    </source>
</evidence>
<dbReference type="Proteomes" id="UP000187209">
    <property type="component" value="Unassembled WGS sequence"/>
</dbReference>
<evidence type="ECO:0000256" key="2">
    <source>
        <dbReference type="SAM" id="SignalP"/>
    </source>
</evidence>
<keyword evidence="1" id="KW-0175">Coiled coil</keyword>
<comment type="caution">
    <text evidence="3">The sequence shown here is derived from an EMBL/GenBank/DDBJ whole genome shotgun (WGS) entry which is preliminary data.</text>
</comment>
<feature type="signal peptide" evidence="2">
    <location>
        <begin position="1"/>
        <end position="18"/>
    </location>
</feature>
<evidence type="ECO:0000256" key="1">
    <source>
        <dbReference type="SAM" id="Coils"/>
    </source>
</evidence>
<gene>
    <name evidence="3" type="ORF">SteCoe_8261</name>
</gene>
<keyword evidence="2" id="KW-0732">Signal</keyword>
<protein>
    <submittedName>
        <fullName evidence="3">Uncharacterized protein</fullName>
    </submittedName>
</protein>
<evidence type="ECO:0000313" key="3">
    <source>
        <dbReference type="EMBL" id="OMJ89559.1"/>
    </source>
</evidence>
<name>A0A1R2CKL3_9CILI</name>
<accession>A0A1R2CKL3</accession>
<proteinExistence type="predicted"/>